<proteinExistence type="predicted"/>
<reference evidence="1" key="1">
    <citation type="journal article" date="2020" name="Stud. Mycol.">
        <title>101 Dothideomycetes genomes: a test case for predicting lifestyles and emergence of pathogens.</title>
        <authorList>
            <person name="Haridas S."/>
            <person name="Albert R."/>
            <person name="Binder M."/>
            <person name="Bloem J."/>
            <person name="Labutti K."/>
            <person name="Salamov A."/>
            <person name="Andreopoulos B."/>
            <person name="Baker S."/>
            <person name="Barry K."/>
            <person name="Bills G."/>
            <person name="Bluhm B."/>
            <person name="Cannon C."/>
            <person name="Castanera R."/>
            <person name="Culley D."/>
            <person name="Daum C."/>
            <person name="Ezra D."/>
            <person name="Gonzalez J."/>
            <person name="Henrissat B."/>
            <person name="Kuo A."/>
            <person name="Liang C."/>
            <person name="Lipzen A."/>
            <person name="Lutzoni F."/>
            <person name="Magnuson J."/>
            <person name="Mondo S."/>
            <person name="Nolan M."/>
            <person name="Ohm R."/>
            <person name="Pangilinan J."/>
            <person name="Park H.-J."/>
            <person name="Ramirez L."/>
            <person name="Alfaro M."/>
            <person name="Sun H."/>
            <person name="Tritt A."/>
            <person name="Yoshinaga Y."/>
            <person name="Zwiers L.-H."/>
            <person name="Turgeon B."/>
            <person name="Goodwin S."/>
            <person name="Spatafora J."/>
            <person name="Crous P."/>
            <person name="Grigoriev I."/>
        </authorList>
    </citation>
    <scope>NUCLEOTIDE SEQUENCE</scope>
    <source>
        <strain evidence="1">CBS 473.64</strain>
    </source>
</reference>
<gene>
    <name evidence="1" type="ORF">P280DRAFT_545862</name>
</gene>
<dbReference type="Proteomes" id="UP000799753">
    <property type="component" value="Unassembled WGS sequence"/>
</dbReference>
<organism evidence="1 2">
    <name type="scientific">Massarina eburnea CBS 473.64</name>
    <dbReference type="NCBI Taxonomy" id="1395130"/>
    <lineage>
        <taxon>Eukaryota</taxon>
        <taxon>Fungi</taxon>
        <taxon>Dikarya</taxon>
        <taxon>Ascomycota</taxon>
        <taxon>Pezizomycotina</taxon>
        <taxon>Dothideomycetes</taxon>
        <taxon>Pleosporomycetidae</taxon>
        <taxon>Pleosporales</taxon>
        <taxon>Massarineae</taxon>
        <taxon>Massarinaceae</taxon>
        <taxon>Massarina</taxon>
    </lineage>
</organism>
<sequence>MAPGIFCVWSSSNPDTTPRTDGGEETFNDAITALPGVVRSYHIKQAEEHVIAPPFNHDIPYMTIYHVADAKIYEEKEFKDLEAQWQNNKETTFAPRFYEEIELIEEEGCENMQPEFNDLVAVLTAEAPEASTQFHNFHRDVIVGSVRECPNFVRARLYRQVGETQANDKVSSPVMFLHEYSSDELPWTELVDVGMTQEWQDMLESGLNWQGVFYHVQSLGKKAKDDK</sequence>
<name>A0A6A6SHS8_9PLEO</name>
<evidence type="ECO:0008006" key="3">
    <source>
        <dbReference type="Google" id="ProtNLM"/>
    </source>
</evidence>
<keyword evidence="2" id="KW-1185">Reference proteome</keyword>
<dbReference type="AlphaFoldDB" id="A0A6A6SHS8"/>
<dbReference type="EMBL" id="MU006777">
    <property type="protein sequence ID" value="KAF2645978.1"/>
    <property type="molecule type" value="Genomic_DNA"/>
</dbReference>
<evidence type="ECO:0000313" key="2">
    <source>
        <dbReference type="Proteomes" id="UP000799753"/>
    </source>
</evidence>
<evidence type="ECO:0000313" key="1">
    <source>
        <dbReference type="EMBL" id="KAF2645978.1"/>
    </source>
</evidence>
<accession>A0A6A6SHS8</accession>
<protein>
    <recommendedName>
        <fullName evidence="3">EthD domain-containing protein</fullName>
    </recommendedName>
</protein>
<dbReference type="OrthoDB" id="2851338at2759"/>